<dbReference type="InterPro" id="IPR000866">
    <property type="entry name" value="AhpC/TSA"/>
</dbReference>
<keyword evidence="2" id="KW-0575">Peroxidase</keyword>
<dbReference type="Pfam" id="PF00578">
    <property type="entry name" value="AhpC-TSA"/>
    <property type="match status" value="1"/>
</dbReference>
<gene>
    <name evidence="11" type="primary">resA_21</name>
    <name evidence="11" type="ORF">GALL_166230</name>
</gene>
<comment type="catalytic activity">
    <reaction evidence="9">
        <text>a hydroperoxide + [thioredoxin]-dithiol = an alcohol + [thioredoxin]-disulfide + H2O</text>
        <dbReference type="Rhea" id="RHEA:62620"/>
        <dbReference type="Rhea" id="RHEA-COMP:10698"/>
        <dbReference type="Rhea" id="RHEA-COMP:10700"/>
        <dbReference type="ChEBI" id="CHEBI:15377"/>
        <dbReference type="ChEBI" id="CHEBI:29950"/>
        <dbReference type="ChEBI" id="CHEBI:30879"/>
        <dbReference type="ChEBI" id="CHEBI:35924"/>
        <dbReference type="ChEBI" id="CHEBI:50058"/>
        <dbReference type="EC" id="1.11.1.24"/>
    </reaction>
</comment>
<evidence type="ECO:0000259" key="10">
    <source>
        <dbReference type="PROSITE" id="PS51352"/>
    </source>
</evidence>
<dbReference type="InterPro" id="IPR013766">
    <property type="entry name" value="Thioredoxin_domain"/>
</dbReference>
<comment type="caution">
    <text evidence="11">The sequence shown here is derived from an EMBL/GenBank/DDBJ whole genome shotgun (WGS) entry which is preliminary data.</text>
</comment>
<dbReference type="GO" id="GO:0045454">
    <property type="term" value="P:cell redox homeostasis"/>
    <property type="evidence" value="ECO:0007669"/>
    <property type="project" value="TreeGrafter"/>
</dbReference>
<name>A0A1J5RZI7_9ZZZZ</name>
<evidence type="ECO:0000256" key="7">
    <source>
        <dbReference type="ARBA" id="ARBA00032824"/>
    </source>
</evidence>
<keyword evidence="5" id="KW-1015">Disulfide bond</keyword>
<proteinExistence type="inferred from homology"/>
<protein>
    <recommendedName>
        <fullName evidence="1">thioredoxin-dependent peroxiredoxin</fullName>
        <ecNumber evidence="1">1.11.1.24</ecNumber>
    </recommendedName>
    <alternativeName>
        <fullName evidence="7">Thioredoxin peroxidase</fullName>
    </alternativeName>
</protein>
<dbReference type="GO" id="GO:0034599">
    <property type="term" value="P:cellular response to oxidative stress"/>
    <property type="evidence" value="ECO:0007669"/>
    <property type="project" value="TreeGrafter"/>
</dbReference>
<evidence type="ECO:0000256" key="2">
    <source>
        <dbReference type="ARBA" id="ARBA00022559"/>
    </source>
</evidence>
<dbReference type="InterPro" id="IPR050924">
    <property type="entry name" value="Peroxiredoxin_BCP/PrxQ"/>
</dbReference>
<reference evidence="11" key="1">
    <citation type="submission" date="2016-10" db="EMBL/GenBank/DDBJ databases">
        <title>Sequence of Gallionella enrichment culture.</title>
        <authorList>
            <person name="Poehlein A."/>
            <person name="Muehling M."/>
            <person name="Daniel R."/>
        </authorList>
    </citation>
    <scope>NUCLEOTIDE SEQUENCE</scope>
</reference>
<evidence type="ECO:0000256" key="1">
    <source>
        <dbReference type="ARBA" id="ARBA00013017"/>
    </source>
</evidence>
<dbReference type="EMBL" id="MLJW01000085">
    <property type="protein sequence ID" value="OIR01335.1"/>
    <property type="molecule type" value="Genomic_DNA"/>
</dbReference>
<keyword evidence="3" id="KW-0049">Antioxidant</keyword>
<comment type="similarity">
    <text evidence="8">Belongs to the peroxiredoxin family. BCP/PrxQ subfamily.</text>
</comment>
<dbReference type="InterPro" id="IPR036249">
    <property type="entry name" value="Thioredoxin-like_sf"/>
</dbReference>
<dbReference type="PANTHER" id="PTHR42801">
    <property type="entry name" value="THIOREDOXIN-DEPENDENT PEROXIDE REDUCTASE"/>
    <property type="match status" value="1"/>
</dbReference>
<dbReference type="EC" id="1.11.1.24" evidence="1"/>
<organism evidence="11">
    <name type="scientific">mine drainage metagenome</name>
    <dbReference type="NCBI Taxonomy" id="410659"/>
    <lineage>
        <taxon>unclassified sequences</taxon>
        <taxon>metagenomes</taxon>
        <taxon>ecological metagenomes</taxon>
    </lineage>
</organism>
<keyword evidence="4" id="KW-0560">Oxidoreductase</keyword>
<feature type="domain" description="Thioredoxin" evidence="10">
    <location>
        <begin position="26"/>
        <end position="194"/>
    </location>
</feature>
<evidence type="ECO:0000256" key="9">
    <source>
        <dbReference type="ARBA" id="ARBA00049091"/>
    </source>
</evidence>
<accession>A0A1J5RZI7</accession>
<sequence>MKLQIFITALIIAPIFSIAQISAKGLQINDKAPLFAATDQNGKKISLKDELKKGTAVLVFYRGQWCPYCNRQLKKLEDSLSFIKSKGATLIAITPEKPENITKTIEKTKASYSVLFDDGLKIMKSYDVAFTVDDNTLKNYKKWGIDLAEANGNNGNVLPVPAVYIINKNGIITYKHFDPDYKQRASVQEILMHL</sequence>
<evidence type="ECO:0000313" key="11">
    <source>
        <dbReference type="EMBL" id="OIR01335.1"/>
    </source>
</evidence>
<dbReference type="GO" id="GO:0005737">
    <property type="term" value="C:cytoplasm"/>
    <property type="evidence" value="ECO:0007669"/>
    <property type="project" value="TreeGrafter"/>
</dbReference>
<dbReference type="Gene3D" id="3.40.30.10">
    <property type="entry name" value="Glutaredoxin"/>
    <property type="match status" value="1"/>
</dbReference>
<dbReference type="PROSITE" id="PS51352">
    <property type="entry name" value="THIOREDOXIN_2"/>
    <property type="match status" value="1"/>
</dbReference>
<dbReference type="CDD" id="cd02970">
    <property type="entry name" value="PRX_like2"/>
    <property type="match status" value="1"/>
</dbReference>
<evidence type="ECO:0000256" key="5">
    <source>
        <dbReference type="ARBA" id="ARBA00023157"/>
    </source>
</evidence>
<evidence type="ECO:0000256" key="6">
    <source>
        <dbReference type="ARBA" id="ARBA00023284"/>
    </source>
</evidence>
<evidence type="ECO:0000256" key="8">
    <source>
        <dbReference type="ARBA" id="ARBA00038489"/>
    </source>
</evidence>
<dbReference type="SUPFAM" id="SSF52833">
    <property type="entry name" value="Thioredoxin-like"/>
    <property type="match status" value="1"/>
</dbReference>
<dbReference type="AlphaFoldDB" id="A0A1J5RZI7"/>
<keyword evidence="6" id="KW-0676">Redox-active center</keyword>
<evidence type="ECO:0000256" key="4">
    <source>
        <dbReference type="ARBA" id="ARBA00023002"/>
    </source>
</evidence>
<dbReference type="PANTHER" id="PTHR42801:SF7">
    <property type="entry name" value="SLL1159 PROTEIN"/>
    <property type="match status" value="1"/>
</dbReference>
<dbReference type="GO" id="GO:0008379">
    <property type="term" value="F:thioredoxin peroxidase activity"/>
    <property type="evidence" value="ECO:0007669"/>
    <property type="project" value="TreeGrafter"/>
</dbReference>
<evidence type="ECO:0000256" key="3">
    <source>
        <dbReference type="ARBA" id="ARBA00022862"/>
    </source>
</evidence>